<protein>
    <submittedName>
        <fullName evidence="3">Thioesterase family protein</fullName>
    </submittedName>
</protein>
<organism evidence="3 4">
    <name type="scientific">Lampropedia puyangensis</name>
    <dbReference type="NCBI Taxonomy" id="1330072"/>
    <lineage>
        <taxon>Bacteria</taxon>
        <taxon>Pseudomonadati</taxon>
        <taxon>Pseudomonadota</taxon>
        <taxon>Betaproteobacteria</taxon>
        <taxon>Burkholderiales</taxon>
        <taxon>Comamonadaceae</taxon>
        <taxon>Lampropedia</taxon>
    </lineage>
</organism>
<feature type="domain" description="Acyl-CoA thioesterase-like N-terminal HotDog" evidence="1">
    <location>
        <begin position="28"/>
        <end position="112"/>
    </location>
</feature>
<name>A0A4S8EZ83_9BURK</name>
<dbReference type="RefSeq" id="WP_136573774.1">
    <property type="nucleotide sequence ID" value="NZ_STFG01000011.1"/>
</dbReference>
<proteinExistence type="predicted"/>
<evidence type="ECO:0000259" key="1">
    <source>
        <dbReference type="Pfam" id="PF13622"/>
    </source>
</evidence>
<dbReference type="Pfam" id="PF20789">
    <property type="entry name" value="4HBT_3C"/>
    <property type="match status" value="1"/>
</dbReference>
<dbReference type="InterPro" id="IPR042171">
    <property type="entry name" value="Acyl-CoA_hotdog"/>
</dbReference>
<sequence length="276" mass="29992">MNAPVHPFDAAIALQRTAQGDYLGHTTPAYRNMVGPFGGITAAVLLNAVMQHPQRLGDPTAMTLNYAGPVPDGPFRIVAKPVRTNRSSQHWVLEQWVLENGQDTIATTATVMTAARKATWSGSDIPAPATGGPDAGVKPLVVTGFTPWLEQYAIVPITGAIPSDWNDAIGESSLSQLWVRKTMPRPLDFCGLVAACDVFYPRIWLKRARQVPAGTVSMTVYFHANQSQLDATGDGYLLAQANGQEYRDNYADQSGQLWSHNGQVLATTHQLAYFKE</sequence>
<dbReference type="SUPFAM" id="SSF54637">
    <property type="entry name" value="Thioesterase/thiol ester dehydrase-isomerase"/>
    <property type="match status" value="2"/>
</dbReference>
<dbReference type="OrthoDB" id="4370297at2"/>
<comment type="caution">
    <text evidence="3">The sequence shown here is derived from an EMBL/GenBank/DDBJ whole genome shotgun (WGS) entry which is preliminary data.</text>
</comment>
<dbReference type="InterPro" id="IPR049450">
    <property type="entry name" value="ACOT8-like_C"/>
</dbReference>
<dbReference type="EMBL" id="STFG01000011">
    <property type="protein sequence ID" value="THU00250.1"/>
    <property type="molecule type" value="Genomic_DNA"/>
</dbReference>
<dbReference type="AlphaFoldDB" id="A0A4S8EZ83"/>
<evidence type="ECO:0000313" key="4">
    <source>
        <dbReference type="Proteomes" id="UP000308917"/>
    </source>
</evidence>
<accession>A0A4S8EZ83</accession>
<evidence type="ECO:0000313" key="3">
    <source>
        <dbReference type="EMBL" id="THU00250.1"/>
    </source>
</evidence>
<evidence type="ECO:0000259" key="2">
    <source>
        <dbReference type="Pfam" id="PF20789"/>
    </source>
</evidence>
<dbReference type="Gene3D" id="2.40.160.210">
    <property type="entry name" value="Acyl-CoA thioesterase, double hotdog domain"/>
    <property type="match status" value="1"/>
</dbReference>
<dbReference type="InterPro" id="IPR049449">
    <property type="entry name" value="TesB_ACOT8-like_N"/>
</dbReference>
<feature type="domain" description="Acyl-CoA thioesterase-like C-terminal" evidence="2">
    <location>
        <begin position="146"/>
        <end position="273"/>
    </location>
</feature>
<dbReference type="InterPro" id="IPR029069">
    <property type="entry name" value="HotDog_dom_sf"/>
</dbReference>
<keyword evidence="4" id="KW-1185">Reference proteome</keyword>
<reference evidence="3 4" key="1">
    <citation type="journal article" date="2015" name="Antonie Van Leeuwenhoek">
        <title>Lampropedia puyangensis sp. nov., isolated from symptomatic bark of Populus ? euramericana canker and emended description of Lampropedia hyalina (Ehrenberg 1832) Lee et al. 2004.</title>
        <authorList>
            <person name="Li Y."/>
            <person name="Wang T."/>
            <person name="Piao C.G."/>
            <person name="Wang L.F."/>
            <person name="Tian G.Z."/>
            <person name="Zhu T.H."/>
            <person name="Guo M.W."/>
        </authorList>
    </citation>
    <scope>NUCLEOTIDE SEQUENCE [LARGE SCALE GENOMIC DNA]</scope>
    <source>
        <strain evidence="3 4">2-bin</strain>
    </source>
</reference>
<dbReference type="Proteomes" id="UP000308917">
    <property type="component" value="Unassembled WGS sequence"/>
</dbReference>
<gene>
    <name evidence="3" type="ORF">E9531_10810</name>
</gene>
<dbReference type="Pfam" id="PF13622">
    <property type="entry name" value="4HBT_3"/>
    <property type="match status" value="1"/>
</dbReference>